<keyword evidence="3" id="KW-0675">Receptor</keyword>
<sequence>MASENQKKAMRARRFASDKSGKTAPSNGNWRTNRPPHNKNDADFEEKLVGTCEQLEKCYLRLTAPAKDTEVRPRHVLVKSLARVNELWATKGEYNTCSELLKSIRQDLTVQGIRDELAVEVYETHARLALQAQDAPELNVCQSMLKSLYNESPSRHWPNKEEFTACRLLYYVYTKDLADLTLLVSEVLLSPTPLPKCLVHALNVVKSWLLGNHHYLFKLYATAPPLSSAAMGFFIRREREFYFRVILKAYRPFVTVTFVKTELKFENESSANEFLKELGHVVFNNSAQIDCKATLENFNSK</sequence>
<dbReference type="PANTHER" id="PTHR12436:SF4">
    <property type="entry name" value="LEUKOCYTE RECEPTOR CLUSTER MEMBER 8"/>
    <property type="match status" value="1"/>
</dbReference>
<proteinExistence type="predicted"/>
<evidence type="ECO:0000313" key="3">
    <source>
        <dbReference type="EMBL" id="BES97271.1"/>
    </source>
</evidence>
<name>A0ABN7AYK6_9HEMI</name>
<feature type="region of interest" description="Disordered" evidence="1">
    <location>
        <begin position="1"/>
        <end position="42"/>
    </location>
</feature>
<dbReference type="Gene3D" id="1.25.40.990">
    <property type="match status" value="1"/>
</dbReference>
<organism evidence="3 4">
    <name type="scientific">Nesidiocoris tenuis</name>
    <dbReference type="NCBI Taxonomy" id="355587"/>
    <lineage>
        <taxon>Eukaryota</taxon>
        <taxon>Metazoa</taxon>
        <taxon>Ecdysozoa</taxon>
        <taxon>Arthropoda</taxon>
        <taxon>Hexapoda</taxon>
        <taxon>Insecta</taxon>
        <taxon>Pterygota</taxon>
        <taxon>Neoptera</taxon>
        <taxon>Paraneoptera</taxon>
        <taxon>Hemiptera</taxon>
        <taxon>Heteroptera</taxon>
        <taxon>Panheteroptera</taxon>
        <taxon>Cimicomorpha</taxon>
        <taxon>Miridae</taxon>
        <taxon>Dicyphina</taxon>
        <taxon>Nesidiocoris</taxon>
    </lineage>
</organism>
<feature type="domain" description="SAC3/GANP/THP3 conserved" evidence="2">
    <location>
        <begin position="64"/>
        <end position="279"/>
    </location>
</feature>
<dbReference type="Proteomes" id="UP001307889">
    <property type="component" value="Chromosome 8"/>
</dbReference>
<dbReference type="Pfam" id="PF03399">
    <property type="entry name" value="SAC3_GANP"/>
    <property type="match status" value="1"/>
</dbReference>
<dbReference type="InterPro" id="IPR045107">
    <property type="entry name" value="SAC3/GANP/THP3"/>
</dbReference>
<dbReference type="InterPro" id="IPR005062">
    <property type="entry name" value="SAC3/GANP/THP3_conserved"/>
</dbReference>
<evidence type="ECO:0000256" key="1">
    <source>
        <dbReference type="SAM" id="MobiDB-lite"/>
    </source>
</evidence>
<dbReference type="EMBL" id="AP028916">
    <property type="protein sequence ID" value="BES97271.1"/>
    <property type="molecule type" value="Genomic_DNA"/>
</dbReference>
<evidence type="ECO:0000313" key="4">
    <source>
        <dbReference type="Proteomes" id="UP001307889"/>
    </source>
</evidence>
<evidence type="ECO:0000259" key="2">
    <source>
        <dbReference type="Pfam" id="PF03399"/>
    </source>
</evidence>
<gene>
    <name evidence="3" type="ORF">NTJ_10085</name>
</gene>
<reference evidence="3 4" key="1">
    <citation type="submission" date="2023-09" db="EMBL/GenBank/DDBJ databases">
        <title>Nesidiocoris tenuis whole genome shotgun sequence.</title>
        <authorList>
            <person name="Shibata T."/>
            <person name="Shimoda M."/>
            <person name="Kobayashi T."/>
            <person name="Uehara T."/>
        </authorList>
    </citation>
    <scope>NUCLEOTIDE SEQUENCE [LARGE SCALE GENOMIC DNA]</scope>
    <source>
        <strain evidence="3 4">Japan</strain>
    </source>
</reference>
<accession>A0ABN7AYK6</accession>
<dbReference type="PANTHER" id="PTHR12436">
    <property type="entry name" value="80 KDA MCM3-ASSOCIATED PROTEIN"/>
    <property type="match status" value="1"/>
</dbReference>
<protein>
    <submittedName>
        <fullName evidence="3">Leukocyte receptor cluster</fullName>
    </submittedName>
</protein>
<feature type="compositionally biased region" description="Polar residues" evidence="1">
    <location>
        <begin position="23"/>
        <end position="32"/>
    </location>
</feature>
<keyword evidence="4" id="KW-1185">Reference proteome</keyword>